<evidence type="ECO:0000313" key="6">
    <source>
        <dbReference type="Proteomes" id="UP001162881"/>
    </source>
</evidence>
<keyword evidence="3" id="KW-0808">Transferase</keyword>
<keyword evidence="2" id="KW-0328">Glycosyltransferase</keyword>
<evidence type="ECO:0000256" key="3">
    <source>
        <dbReference type="ARBA" id="ARBA00022679"/>
    </source>
</evidence>
<evidence type="ECO:0000259" key="4">
    <source>
        <dbReference type="Pfam" id="PF00534"/>
    </source>
</evidence>
<dbReference type="SUPFAM" id="SSF53756">
    <property type="entry name" value="UDP-Glycosyltransferase/glycogen phosphorylase"/>
    <property type="match status" value="1"/>
</dbReference>
<evidence type="ECO:0000313" key="5">
    <source>
        <dbReference type="EMBL" id="MCJ2184181.1"/>
    </source>
</evidence>
<accession>A0ABT0BGL9</accession>
<dbReference type="PANTHER" id="PTHR12526">
    <property type="entry name" value="GLYCOSYLTRANSFERASE"/>
    <property type="match status" value="1"/>
</dbReference>
<evidence type="ECO:0000256" key="1">
    <source>
        <dbReference type="ARBA" id="ARBA00009481"/>
    </source>
</evidence>
<comment type="caution">
    <text evidence="5">The sequence shown here is derived from an EMBL/GenBank/DDBJ whole genome shotgun (WGS) entry which is preliminary data.</text>
</comment>
<dbReference type="Pfam" id="PF00534">
    <property type="entry name" value="Glycos_transf_1"/>
    <property type="match status" value="1"/>
</dbReference>
<dbReference type="EMBL" id="JALHLF010000082">
    <property type="protein sequence ID" value="MCJ2184181.1"/>
    <property type="molecule type" value="Genomic_DNA"/>
</dbReference>
<dbReference type="InterPro" id="IPR001296">
    <property type="entry name" value="Glyco_trans_1"/>
</dbReference>
<dbReference type="PANTHER" id="PTHR12526:SF640">
    <property type="entry name" value="COLANIC ACID BIOSYNTHESIS GLYCOSYLTRANSFERASE WCAL-RELATED"/>
    <property type="match status" value="1"/>
</dbReference>
<comment type="similarity">
    <text evidence="1">Belongs to the glycosyltransferase group 1 family. Glycosyltransferase 4 subfamily.</text>
</comment>
<dbReference type="Proteomes" id="UP001162881">
    <property type="component" value="Unassembled WGS sequence"/>
</dbReference>
<evidence type="ECO:0000256" key="2">
    <source>
        <dbReference type="ARBA" id="ARBA00022676"/>
    </source>
</evidence>
<sequence length="440" mass="47797">MIEPSAQPVRRVLLAASNWGANDGVGNDVHGMVKALQRRGIEVGVYVAHHCDPVFAPWRCDEAQARLWAQDAATALIYHHSLGCVLSQALFMEARCPVRVLRYHNITPSHLISAYDRALADLCDEGRMALAALVPHASGFLVPSLFNAGELLRHGARARDVAHQPCFHRLADFDLYPVDAEVSRALIADPRLKVVSIGRRSPHKGHRHLIEAVAAYRARFDREIVLHIIGGGGFPAYDAELEAQVAALDLGGQVTIHAKLGFEAMLAYYRHGDVYACLSEHEGFCLPVIEAQFAGLPVVAYCEGGVPEALGPAQPHGLAQLDPDACAEALHALRRDPERARAIGAAGRAWVEERYAPIDLEAQFLAWLDTAFEAEGTGAGGAAGRQPMPVAQGVAGDDFDADWYRARYPDVARLAMDARTHYAWLGRRLGRLPKPPGPTA</sequence>
<name>A0ABT0BGL9_9SPHN</name>
<reference evidence="5" key="1">
    <citation type="submission" date="2022-03" db="EMBL/GenBank/DDBJ databases">
        <title>Identification of a novel bacterium isolated from mangrove sediments.</title>
        <authorList>
            <person name="Pan X."/>
        </authorList>
    </citation>
    <scope>NUCLEOTIDE SEQUENCE</scope>
    <source>
        <strain evidence="5">B1949</strain>
    </source>
</reference>
<proteinExistence type="inferred from homology"/>
<keyword evidence="6" id="KW-1185">Reference proteome</keyword>
<dbReference type="Gene3D" id="3.40.50.2000">
    <property type="entry name" value="Glycogen Phosphorylase B"/>
    <property type="match status" value="2"/>
</dbReference>
<dbReference type="RefSeq" id="WP_244022760.1">
    <property type="nucleotide sequence ID" value="NZ_JALHLF010000082.1"/>
</dbReference>
<dbReference type="CDD" id="cd03801">
    <property type="entry name" value="GT4_PimA-like"/>
    <property type="match status" value="1"/>
</dbReference>
<organism evidence="5 6">
    <name type="scientific">Novosphingobium organovorum</name>
    <dbReference type="NCBI Taxonomy" id="2930092"/>
    <lineage>
        <taxon>Bacteria</taxon>
        <taxon>Pseudomonadati</taxon>
        <taxon>Pseudomonadota</taxon>
        <taxon>Alphaproteobacteria</taxon>
        <taxon>Sphingomonadales</taxon>
        <taxon>Sphingomonadaceae</taxon>
        <taxon>Novosphingobium</taxon>
    </lineage>
</organism>
<gene>
    <name evidence="5" type="ORF">MTR62_15995</name>
</gene>
<protein>
    <submittedName>
        <fullName evidence="5">Glycosyltransferase family 4 protein</fullName>
    </submittedName>
</protein>
<feature type="domain" description="Glycosyl transferase family 1" evidence="4">
    <location>
        <begin position="187"/>
        <end position="350"/>
    </location>
</feature>